<keyword evidence="3 9" id="KW-0812">Transmembrane</keyword>
<dbReference type="eggNOG" id="KOG3817">
    <property type="taxonomic scope" value="Eukaryota"/>
</dbReference>
<dbReference type="EnsemblMetazoa" id="MDOA003668-RB">
    <property type="protein sequence ID" value="MDOA003668-PB"/>
    <property type="gene ID" value="MDOA003668"/>
</dbReference>
<keyword evidence="4 10" id="KW-0732">Signal</keyword>
<dbReference type="InterPro" id="IPR019358">
    <property type="entry name" value="NEMP_fam"/>
</dbReference>
<evidence type="ECO:0000256" key="6">
    <source>
        <dbReference type="ARBA" id="ARBA00023136"/>
    </source>
</evidence>
<evidence type="ECO:0000313" key="11">
    <source>
        <dbReference type="EnsemblMetazoa" id="MDOA003668-PB"/>
    </source>
</evidence>
<gene>
    <name evidence="11" type="primary">101892121</name>
</gene>
<organism evidence="11">
    <name type="scientific">Musca domestica</name>
    <name type="common">House fly</name>
    <dbReference type="NCBI Taxonomy" id="7370"/>
    <lineage>
        <taxon>Eukaryota</taxon>
        <taxon>Metazoa</taxon>
        <taxon>Ecdysozoa</taxon>
        <taxon>Arthropoda</taxon>
        <taxon>Hexapoda</taxon>
        <taxon>Insecta</taxon>
        <taxon>Pterygota</taxon>
        <taxon>Neoptera</taxon>
        <taxon>Endopterygota</taxon>
        <taxon>Diptera</taxon>
        <taxon>Brachycera</taxon>
        <taxon>Muscomorpha</taxon>
        <taxon>Muscoidea</taxon>
        <taxon>Muscidae</taxon>
        <taxon>Musca</taxon>
    </lineage>
</organism>
<keyword evidence="5 9" id="KW-1133">Transmembrane helix</keyword>
<dbReference type="KEGG" id="mde:101892121"/>
<feature type="region of interest" description="Disordered" evidence="8">
    <location>
        <begin position="440"/>
        <end position="476"/>
    </location>
</feature>
<dbReference type="AlphaFoldDB" id="A0A1I8MD27"/>
<feature type="compositionally biased region" description="Low complexity" evidence="8">
    <location>
        <begin position="502"/>
        <end position="526"/>
    </location>
</feature>
<feature type="transmembrane region" description="Helical" evidence="9">
    <location>
        <begin position="176"/>
        <end position="197"/>
    </location>
</feature>
<dbReference type="GO" id="GO:0005637">
    <property type="term" value="C:nuclear inner membrane"/>
    <property type="evidence" value="ECO:0007669"/>
    <property type="project" value="UniProtKB-SubCell"/>
</dbReference>
<proteinExistence type="inferred from homology"/>
<feature type="region of interest" description="Disordered" evidence="8">
    <location>
        <begin position="390"/>
        <end position="414"/>
    </location>
</feature>
<keyword evidence="7" id="KW-0539">Nucleus</keyword>
<evidence type="ECO:0000256" key="1">
    <source>
        <dbReference type="ARBA" id="ARBA00004575"/>
    </source>
</evidence>
<feature type="transmembrane region" description="Helical" evidence="9">
    <location>
        <begin position="209"/>
        <end position="226"/>
    </location>
</feature>
<evidence type="ECO:0000256" key="2">
    <source>
        <dbReference type="ARBA" id="ARBA00005748"/>
    </source>
</evidence>
<evidence type="ECO:0008006" key="12">
    <source>
        <dbReference type="Google" id="ProtNLM"/>
    </source>
</evidence>
<dbReference type="VEuPathDB" id="VectorBase:MDOMA2_005790"/>
<reference evidence="11" key="1">
    <citation type="submission" date="2020-05" db="UniProtKB">
        <authorList>
            <consortium name="EnsemblMetazoa"/>
        </authorList>
    </citation>
    <scope>IDENTIFICATION</scope>
    <source>
        <strain evidence="11">Aabys</strain>
    </source>
</reference>
<dbReference type="PANTHER" id="PTHR13598:SF1">
    <property type="entry name" value="AT07567P-RELATED"/>
    <property type="match status" value="1"/>
</dbReference>
<evidence type="ECO:0000256" key="5">
    <source>
        <dbReference type="ARBA" id="ARBA00022989"/>
    </source>
</evidence>
<feature type="region of interest" description="Disordered" evidence="8">
    <location>
        <begin position="496"/>
        <end position="549"/>
    </location>
</feature>
<sequence length="549" mass="62791">MDLLVLFLSLLIQISLAEDGLESIPTVARAPDKFKVHFMEANSTYVFKPLKRGFFEKHLNTYCYSGEPKTLGRLLESIELVLEIDGDDYTQYEGTTPQEVEEHYNDHRSLFSFNLFSQKRSRLSLSPFTQQCIGIESVQPYKVHLLQEKVDYVRLMLLLGGITIFLFSGVLSTNSIFYYITGIIIGICSSFLLLIWLSGKLMPRRAMMYGVLIGGWTVGIYVIRMLWDNIQMIMMTYHNYVCWYIGITGLISFFLCYRWGPPKNRRSKNIIKWLLQLMSLALIYISSSFKEAIVAVILMTIILYYFPRVLRNIMSFRGKKSSSLDKKESRYGSGSNLKTKDLREDCKEWRINSPRTKEWKIKSKSKLSMNSPQNVMGSRASFHLADDSHVLDNSNSNVDENQSESDISLNENSMSKQKLYPLPDGSFILSDKRPIIITPRQVTPTYHRSSPMVASDVGEHEEDSELTPKLHPHMPLPAHTRRLTAALSCQELFAKNRRNTPSPSQFQRSSSAQRSIQSRSSRMVSSAKKAYGSNPKIKVSKAESDDSED</sequence>
<evidence type="ECO:0000256" key="10">
    <source>
        <dbReference type="SAM" id="SignalP"/>
    </source>
</evidence>
<feature type="chain" id="PRO_5044560187" description="Nuclear envelope integral membrane protein 1" evidence="10">
    <location>
        <begin position="18"/>
        <end position="549"/>
    </location>
</feature>
<evidence type="ECO:0000256" key="4">
    <source>
        <dbReference type="ARBA" id="ARBA00022729"/>
    </source>
</evidence>
<evidence type="ECO:0000256" key="7">
    <source>
        <dbReference type="ARBA" id="ARBA00023242"/>
    </source>
</evidence>
<name>A0A1I8MD27_MUSDO</name>
<dbReference type="RefSeq" id="XP_011294306.2">
    <property type="nucleotide sequence ID" value="XM_011296004.3"/>
</dbReference>
<feature type="compositionally biased region" description="Polar residues" evidence="8">
    <location>
        <begin position="391"/>
        <end position="414"/>
    </location>
</feature>
<dbReference type="OrthoDB" id="509138at2759"/>
<feature type="transmembrane region" description="Helical" evidence="9">
    <location>
        <begin position="238"/>
        <end position="257"/>
    </location>
</feature>
<dbReference type="PANTHER" id="PTHR13598">
    <property type="entry name" value="AT07567P-RELATED"/>
    <property type="match status" value="1"/>
</dbReference>
<comment type="similarity">
    <text evidence="2">Belongs to the NEMP family.</text>
</comment>
<accession>A0A1I8MD27</accession>
<protein>
    <recommendedName>
        <fullName evidence="12">Nuclear envelope integral membrane protein 1</fullName>
    </recommendedName>
</protein>
<evidence type="ECO:0000256" key="9">
    <source>
        <dbReference type="SAM" id="Phobius"/>
    </source>
</evidence>
<dbReference type="Pfam" id="PF10225">
    <property type="entry name" value="NEMP"/>
    <property type="match status" value="1"/>
</dbReference>
<feature type="signal peptide" evidence="10">
    <location>
        <begin position="1"/>
        <end position="17"/>
    </location>
</feature>
<dbReference type="VEuPathDB" id="VectorBase:MDOA003668"/>
<feature type="compositionally biased region" description="Basic and acidic residues" evidence="8">
    <location>
        <begin position="540"/>
        <end position="549"/>
    </location>
</feature>
<keyword evidence="6 9" id="KW-0472">Membrane</keyword>
<evidence type="ECO:0000256" key="8">
    <source>
        <dbReference type="SAM" id="MobiDB-lite"/>
    </source>
</evidence>
<evidence type="ECO:0000256" key="3">
    <source>
        <dbReference type="ARBA" id="ARBA00022692"/>
    </source>
</evidence>
<comment type="subcellular location">
    <subcellularLocation>
        <location evidence="1">Nucleus inner membrane</location>
        <topology evidence="1">Multi-pass membrane protein</topology>
        <orientation evidence="1">Nucleoplasmic side</orientation>
    </subcellularLocation>
</comment>
<feature type="transmembrane region" description="Helical" evidence="9">
    <location>
        <begin position="292"/>
        <end position="310"/>
    </location>
</feature>